<dbReference type="Gene3D" id="3.30.450.20">
    <property type="entry name" value="PAS domain"/>
    <property type="match status" value="1"/>
</dbReference>
<dbReference type="SUPFAM" id="SSF55785">
    <property type="entry name" value="PYP-like sensor domain (PAS domain)"/>
    <property type="match status" value="1"/>
</dbReference>
<dbReference type="InterPro" id="IPR003661">
    <property type="entry name" value="HisK_dim/P_dom"/>
</dbReference>
<accession>A0A0A0M8Y9</accession>
<dbReference type="InterPro" id="IPR035965">
    <property type="entry name" value="PAS-like_dom_sf"/>
</dbReference>
<evidence type="ECO:0000256" key="5">
    <source>
        <dbReference type="ARBA" id="ARBA00022777"/>
    </source>
</evidence>
<name>A0A0A0M8Y9_9GAMM</name>
<dbReference type="PANTHER" id="PTHR43547">
    <property type="entry name" value="TWO-COMPONENT HISTIDINE KINASE"/>
    <property type="match status" value="1"/>
</dbReference>
<keyword evidence="3" id="KW-0597">Phosphoprotein</keyword>
<dbReference type="STRING" id="1385515.GCA_000423325_02199"/>
<evidence type="ECO:0000256" key="3">
    <source>
        <dbReference type="ARBA" id="ARBA00022553"/>
    </source>
</evidence>
<dbReference type="InterPro" id="IPR003594">
    <property type="entry name" value="HATPase_dom"/>
</dbReference>
<protein>
    <recommendedName>
        <fullName evidence="2">histidine kinase</fullName>
        <ecNumber evidence="2">2.7.13.3</ecNumber>
    </recommendedName>
</protein>
<dbReference type="InterPro" id="IPR000700">
    <property type="entry name" value="PAS-assoc_C"/>
</dbReference>
<dbReference type="InterPro" id="IPR004358">
    <property type="entry name" value="Sig_transdc_His_kin-like_C"/>
</dbReference>
<keyword evidence="11" id="KW-1185">Reference proteome</keyword>
<keyword evidence="7" id="KW-0472">Membrane</keyword>
<proteinExistence type="predicted"/>
<dbReference type="FunFam" id="1.10.287.130:FF:000001">
    <property type="entry name" value="Two-component sensor histidine kinase"/>
    <property type="match status" value="1"/>
</dbReference>
<dbReference type="Proteomes" id="UP000030003">
    <property type="component" value="Unassembled WGS sequence"/>
</dbReference>
<dbReference type="InterPro" id="IPR036890">
    <property type="entry name" value="HATPase_C_sf"/>
</dbReference>
<dbReference type="Gene3D" id="3.30.565.10">
    <property type="entry name" value="Histidine kinase-like ATPase, C-terminal domain"/>
    <property type="match status" value="1"/>
</dbReference>
<dbReference type="FunFam" id="3.30.565.10:FF:000006">
    <property type="entry name" value="Sensor histidine kinase WalK"/>
    <property type="match status" value="1"/>
</dbReference>
<comment type="caution">
    <text evidence="10">The sequence shown here is derived from an EMBL/GenBank/DDBJ whole genome shotgun (WGS) entry which is preliminary data.</text>
</comment>
<dbReference type="PROSITE" id="PS50113">
    <property type="entry name" value="PAC"/>
    <property type="match status" value="1"/>
</dbReference>
<dbReference type="Pfam" id="PF08448">
    <property type="entry name" value="PAS_4"/>
    <property type="match status" value="1"/>
</dbReference>
<gene>
    <name evidence="10" type="ORF">N791_11920</name>
</gene>
<evidence type="ECO:0000256" key="6">
    <source>
        <dbReference type="ARBA" id="ARBA00023012"/>
    </source>
</evidence>
<feature type="domain" description="Histidine kinase" evidence="8">
    <location>
        <begin position="157"/>
        <end position="375"/>
    </location>
</feature>
<evidence type="ECO:0000256" key="4">
    <source>
        <dbReference type="ARBA" id="ARBA00022679"/>
    </source>
</evidence>
<dbReference type="CDD" id="cd00082">
    <property type="entry name" value="HisKA"/>
    <property type="match status" value="1"/>
</dbReference>
<evidence type="ECO:0000256" key="2">
    <source>
        <dbReference type="ARBA" id="ARBA00012438"/>
    </source>
</evidence>
<dbReference type="GO" id="GO:0000155">
    <property type="term" value="F:phosphorelay sensor kinase activity"/>
    <property type="evidence" value="ECO:0007669"/>
    <property type="project" value="InterPro"/>
</dbReference>
<evidence type="ECO:0000259" key="9">
    <source>
        <dbReference type="PROSITE" id="PS50113"/>
    </source>
</evidence>
<keyword evidence="5 10" id="KW-0418">Kinase</keyword>
<dbReference type="InterPro" id="IPR036097">
    <property type="entry name" value="HisK_dim/P_sf"/>
</dbReference>
<dbReference type="InterPro" id="IPR000014">
    <property type="entry name" value="PAS"/>
</dbReference>
<feature type="domain" description="PAC" evidence="9">
    <location>
        <begin position="90"/>
        <end position="146"/>
    </location>
</feature>
<evidence type="ECO:0000256" key="7">
    <source>
        <dbReference type="ARBA" id="ARBA00023136"/>
    </source>
</evidence>
<evidence type="ECO:0000313" key="11">
    <source>
        <dbReference type="Proteomes" id="UP000030003"/>
    </source>
</evidence>
<comment type="catalytic activity">
    <reaction evidence="1">
        <text>ATP + protein L-histidine = ADP + protein N-phospho-L-histidine.</text>
        <dbReference type="EC" id="2.7.13.3"/>
    </reaction>
</comment>
<dbReference type="Gene3D" id="1.10.287.130">
    <property type="match status" value="1"/>
</dbReference>
<evidence type="ECO:0000313" key="10">
    <source>
        <dbReference type="EMBL" id="KGO97641.1"/>
    </source>
</evidence>
<evidence type="ECO:0000259" key="8">
    <source>
        <dbReference type="PROSITE" id="PS50109"/>
    </source>
</evidence>
<dbReference type="CDD" id="cd00130">
    <property type="entry name" value="PAS"/>
    <property type="match status" value="1"/>
</dbReference>
<sequence>MLAPDLFQSTFLRGPIGAYVLTPTPEAVVMAVNDRFLQWTGRKREEMVGRSLFEVFPDDPADPGARNASSLRDSILETIESGEVQQLPVTRYPIPRTDPQGRRYFEERFWDPVNTPILDAEGKVVCILHTTNDVTDRVRAEQALTQASRRKDEFLAMLAHELRNPLAPISAAADLLAMGLDDPDRVRQTSSIITRQVRHMTGLIDDLLDVSRVTRGLIQLDARSLDLKRVVADALEQTRPVVEARGHRMTVQLPAGAAIVRGDHKRLVQVVANLLTNAARYTPEAGEITLEMAVDEGRVQVSVSDTGIGMGPDLVEHAFDLFSQAERPADRSQGGLGIGLALVRSLMALHDGSVSAASDGPGRGSRFTLSLPRLDAEPEGAAADIPAAREATRRAPLKVLVVDDNRDAAAMLAMLVE</sequence>
<reference evidence="10 11" key="1">
    <citation type="submission" date="2013-08" db="EMBL/GenBank/DDBJ databases">
        <title>Genomic analysis of Lysobacter defluvii.</title>
        <authorList>
            <person name="Wang Q."/>
            <person name="Wang G."/>
        </authorList>
    </citation>
    <scope>NUCLEOTIDE SEQUENCE [LARGE SCALE GENOMIC DNA]</scope>
    <source>
        <strain evidence="10 11">IMMIB APB-9</strain>
    </source>
</reference>
<dbReference type="PRINTS" id="PR00344">
    <property type="entry name" value="BCTRLSENSOR"/>
</dbReference>
<organism evidence="10 11">
    <name type="scientific">Lysobacter defluvii IMMIB APB-9 = DSM 18482</name>
    <dbReference type="NCBI Taxonomy" id="1385515"/>
    <lineage>
        <taxon>Bacteria</taxon>
        <taxon>Pseudomonadati</taxon>
        <taxon>Pseudomonadota</taxon>
        <taxon>Gammaproteobacteria</taxon>
        <taxon>Lysobacterales</taxon>
        <taxon>Lysobacteraceae</taxon>
        <taxon>Novilysobacter</taxon>
    </lineage>
</organism>
<dbReference type="PROSITE" id="PS50109">
    <property type="entry name" value="HIS_KIN"/>
    <property type="match status" value="1"/>
</dbReference>
<dbReference type="PANTHER" id="PTHR43547:SF2">
    <property type="entry name" value="HYBRID SIGNAL TRANSDUCTION HISTIDINE KINASE C"/>
    <property type="match status" value="1"/>
</dbReference>
<dbReference type="SMART" id="SM00388">
    <property type="entry name" value="HisKA"/>
    <property type="match status" value="1"/>
</dbReference>
<dbReference type="Pfam" id="PF00512">
    <property type="entry name" value="HisKA"/>
    <property type="match status" value="1"/>
</dbReference>
<dbReference type="GO" id="GO:0005886">
    <property type="term" value="C:plasma membrane"/>
    <property type="evidence" value="ECO:0007669"/>
    <property type="project" value="UniProtKB-ARBA"/>
</dbReference>
<dbReference type="Pfam" id="PF02518">
    <property type="entry name" value="HATPase_c"/>
    <property type="match status" value="1"/>
</dbReference>
<dbReference type="InterPro" id="IPR013656">
    <property type="entry name" value="PAS_4"/>
</dbReference>
<dbReference type="AlphaFoldDB" id="A0A0A0M8Y9"/>
<keyword evidence="6" id="KW-0902">Two-component regulatory system</keyword>
<feature type="non-terminal residue" evidence="10">
    <location>
        <position position="417"/>
    </location>
</feature>
<evidence type="ECO:0000256" key="1">
    <source>
        <dbReference type="ARBA" id="ARBA00000085"/>
    </source>
</evidence>
<dbReference type="SMART" id="SM00387">
    <property type="entry name" value="HATPase_c"/>
    <property type="match status" value="1"/>
</dbReference>
<dbReference type="eggNOG" id="COG5002">
    <property type="taxonomic scope" value="Bacteria"/>
</dbReference>
<keyword evidence="4" id="KW-0808">Transferase</keyword>
<dbReference type="SUPFAM" id="SSF55874">
    <property type="entry name" value="ATPase domain of HSP90 chaperone/DNA topoisomerase II/histidine kinase"/>
    <property type="match status" value="1"/>
</dbReference>
<dbReference type="EC" id="2.7.13.3" evidence="2"/>
<dbReference type="RefSeq" id="WP_231553230.1">
    <property type="nucleotide sequence ID" value="NZ_AVBH01000260.1"/>
</dbReference>
<dbReference type="EMBL" id="AVBH01000260">
    <property type="protein sequence ID" value="KGO97641.1"/>
    <property type="molecule type" value="Genomic_DNA"/>
</dbReference>
<dbReference type="SUPFAM" id="SSF47384">
    <property type="entry name" value="Homodimeric domain of signal transducing histidine kinase"/>
    <property type="match status" value="1"/>
</dbReference>
<dbReference type="InterPro" id="IPR005467">
    <property type="entry name" value="His_kinase_dom"/>
</dbReference>